<protein>
    <submittedName>
        <fullName evidence="8">Uncharacterized protein</fullName>
    </submittedName>
</protein>
<evidence type="ECO:0000256" key="1">
    <source>
        <dbReference type="ARBA" id="ARBA00004370"/>
    </source>
</evidence>
<evidence type="ECO:0000256" key="3">
    <source>
        <dbReference type="ARBA" id="ARBA00022692"/>
    </source>
</evidence>
<keyword evidence="3 7" id="KW-0812">Transmembrane</keyword>
<evidence type="ECO:0000256" key="4">
    <source>
        <dbReference type="ARBA" id="ARBA00022989"/>
    </source>
</evidence>
<dbReference type="Pfam" id="PF01679">
    <property type="entry name" value="Pmp3"/>
    <property type="match status" value="1"/>
</dbReference>
<organism evidence="8 9">
    <name type="scientific">Mortierella polycephala</name>
    <dbReference type="NCBI Taxonomy" id="41804"/>
    <lineage>
        <taxon>Eukaryota</taxon>
        <taxon>Fungi</taxon>
        <taxon>Fungi incertae sedis</taxon>
        <taxon>Mucoromycota</taxon>
        <taxon>Mortierellomycotina</taxon>
        <taxon>Mortierellomycetes</taxon>
        <taxon>Mortierellales</taxon>
        <taxon>Mortierellaceae</taxon>
        <taxon>Mortierella</taxon>
    </lineage>
</organism>
<dbReference type="Proteomes" id="UP000726737">
    <property type="component" value="Unassembled WGS sequence"/>
</dbReference>
<dbReference type="InterPro" id="IPR000612">
    <property type="entry name" value="PMP3"/>
</dbReference>
<name>A0A9P6PLE2_9FUNG</name>
<dbReference type="EMBL" id="JAAAJA010001294">
    <property type="protein sequence ID" value="KAG0247616.1"/>
    <property type="molecule type" value="Genomic_DNA"/>
</dbReference>
<comment type="caution">
    <text evidence="8">The sequence shown here is derived from an EMBL/GenBank/DDBJ whole genome shotgun (WGS) entry which is preliminary data.</text>
</comment>
<keyword evidence="9" id="KW-1185">Reference proteome</keyword>
<keyword evidence="5 7" id="KW-0472">Membrane</keyword>
<evidence type="ECO:0000256" key="7">
    <source>
        <dbReference type="SAM" id="Phobius"/>
    </source>
</evidence>
<dbReference type="OrthoDB" id="2802411at2759"/>
<accession>A0A9P6PLE2</accession>
<gene>
    <name evidence="8" type="ORF">BG011_001174</name>
</gene>
<proteinExistence type="inferred from homology"/>
<evidence type="ECO:0000313" key="9">
    <source>
        <dbReference type="Proteomes" id="UP000726737"/>
    </source>
</evidence>
<comment type="subcellular location">
    <subcellularLocation>
        <location evidence="1">Membrane</location>
    </subcellularLocation>
</comment>
<feature type="region of interest" description="Disordered" evidence="6">
    <location>
        <begin position="70"/>
        <end position="93"/>
    </location>
</feature>
<comment type="similarity">
    <text evidence="2">Belongs to the UPF0057 (PMP3) family.</text>
</comment>
<dbReference type="GO" id="GO:0016020">
    <property type="term" value="C:membrane"/>
    <property type="evidence" value="ECO:0007669"/>
    <property type="project" value="UniProtKB-SubCell"/>
</dbReference>
<keyword evidence="4 7" id="KW-1133">Transmembrane helix</keyword>
<feature type="non-terminal residue" evidence="8">
    <location>
        <position position="93"/>
    </location>
</feature>
<evidence type="ECO:0000313" key="8">
    <source>
        <dbReference type="EMBL" id="KAG0247616.1"/>
    </source>
</evidence>
<dbReference type="AlphaFoldDB" id="A0A9P6PLE2"/>
<evidence type="ECO:0000256" key="2">
    <source>
        <dbReference type="ARBA" id="ARBA00009530"/>
    </source>
</evidence>
<evidence type="ECO:0000256" key="6">
    <source>
        <dbReference type="SAM" id="MobiDB-lite"/>
    </source>
</evidence>
<feature type="transmembrane region" description="Helical" evidence="7">
    <location>
        <begin position="12"/>
        <end position="33"/>
    </location>
</feature>
<evidence type="ECO:0000256" key="5">
    <source>
        <dbReference type="ARBA" id="ARBA00023136"/>
    </source>
</evidence>
<sequence length="93" mass="10078">VLKRGCTADFLISIGLTLLGHVPGIAYAWYVIYNHRDDANINRHQGRAYIAVPQNQSRSQIQQQPVVAHNQPPPYQATTAGAPVPAVAPAPVK</sequence>
<reference evidence="8" key="1">
    <citation type="journal article" date="2020" name="Fungal Divers.">
        <title>Resolving the Mortierellaceae phylogeny through synthesis of multi-gene phylogenetics and phylogenomics.</title>
        <authorList>
            <person name="Vandepol N."/>
            <person name="Liber J."/>
            <person name="Desiro A."/>
            <person name="Na H."/>
            <person name="Kennedy M."/>
            <person name="Barry K."/>
            <person name="Grigoriev I.V."/>
            <person name="Miller A.N."/>
            <person name="O'Donnell K."/>
            <person name="Stajich J.E."/>
            <person name="Bonito G."/>
        </authorList>
    </citation>
    <scope>NUCLEOTIDE SEQUENCE</scope>
    <source>
        <strain evidence="8">KOD948</strain>
    </source>
</reference>